<reference evidence="2" key="1">
    <citation type="submission" date="2019-12" db="EMBL/GenBank/DDBJ databases">
        <title>Genome sequence of Babesia ovis.</title>
        <authorList>
            <person name="Yamagishi J."/>
            <person name="Sevinc F."/>
            <person name="Xuan X."/>
        </authorList>
    </citation>
    <scope>NUCLEOTIDE SEQUENCE</scope>
    <source>
        <strain evidence="2">Selcuk</strain>
    </source>
</reference>
<feature type="region of interest" description="Disordered" evidence="1">
    <location>
        <begin position="1"/>
        <end position="42"/>
    </location>
</feature>
<sequence length="320" mass="35750">MDSSEVTASISSDTRNGVKNDDSCSLSTRPLPRSHGLSHSCDVNLPDTSSILAAGLPSELSTRQFADRCNRVFHNRAKNAPRPVQPTTYEEPNAFIGTKHRHFRYGDTVAPLPPGSVAVTAAATTLQSKIRNQYIRYNRINTFRQPEGRLTDTSAPKTEREANRLRNLRHCRIFFDTSEDGQCPESCLKQQPLSHYTEDSPRPPTTITTERTVIGGTRTIFSQDAGWQIVSMRMSCIDPSISEREIEDMARQSDIHIVSLDLDRNIISHLCNGTGTITCRHTGGESGLLRFSQILAKRGIRLYITDLISQPELKRSRPSK</sequence>
<keyword evidence="3" id="KW-1185">Reference proteome</keyword>
<dbReference type="EMBL" id="BLIY01000003">
    <property type="protein sequence ID" value="GFE53030.1"/>
    <property type="molecule type" value="Genomic_DNA"/>
</dbReference>
<proteinExistence type="predicted"/>
<feature type="compositionally biased region" description="Polar residues" evidence="1">
    <location>
        <begin position="1"/>
        <end position="15"/>
    </location>
</feature>
<dbReference type="AlphaFoldDB" id="A0A9W5T8Z9"/>
<dbReference type="OrthoDB" id="364856at2759"/>
<name>A0A9W5T8Z9_BABOV</name>
<evidence type="ECO:0000313" key="2">
    <source>
        <dbReference type="EMBL" id="GFE53030.1"/>
    </source>
</evidence>
<accession>A0A9W5T8Z9</accession>
<evidence type="ECO:0000313" key="3">
    <source>
        <dbReference type="Proteomes" id="UP001057455"/>
    </source>
</evidence>
<comment type="caution">
    <text evidence="2">The sequence shown here is derived from an EMBL/GenBank/DDBJ whole genome shotgun (WGS) entry which is preliminary data.</text>
</comment>
<evidence type="ECO:0000256" key="1">
    <source>
        <dbReference type="SAM" id="MobiDB-lite"/>
    </source>
</evidence>
<protein>
    <submittedName>
        <fullName evidence="2">Anti-sigma factor, putative</fullName>
    </submittedName>
</protein>
<dbReference type="Proteomes" id="UP001057455">
    <property type="component" value="Unassembled WGS sequence"/>
</dbReference>
<organism evidence="2 3">
    <name type="scientific">Babesia ovis</name>
    <dbReference type="NCBI Taxonomy" id="5869"/>
    <lineage>
        <taxon>Eukaryota</taxon>
        <taxon>Sar</taxon>
        <taxon>Alveolata</taxon>
        <taxon>Apicomplexa</taxon>
        <taxon>Aconoidasida</taxon>
        <taxon>Piroplasmida</taxon>
        <taxon>Babesiidae</taxon>
        <taxon>Babesia</taxon>
    </lineage>
</organism>
<gene>
    <name evidence="2" type="ORF">BaOVIS_004340</name>
</gene>